<dbReference type="NCBIfam" id="TIGR00167">
    <property type="entry name" value="cbbA"/>
    <property type="match status" value="1"/>
</dbReference>
<dbReference type="PANTHER" id="PTHR30304:SF0">
    <property type="entry name" value="D-TAGATOSE-1,6-BISPHOSPHATE ALDOLASE SUBUNIT GATY-RELATED"/>
    <property type="match status" value="1"/>
</dbReference>
<organism evidence="2 3">
    <name type="scientific">Conexibacter stalactiti</name>
    <dbReference type="NCBI Taxonomy" id="1940611"/>
    <lineage>
        <taxon>Bacteria</taxon>
        <taxon>Bacillati</taxon>
        <taxon>Actinomycetota</taxon>
        <taxon>Thermoleophilia</taxon>
        <taxon>Solirubrobacterales</taxon>
        <taxon>Conexibacteraceae</taxon>
        <taxon>Conexibacter</taxon>
    </lineage>
</organism>
<dbReference type="PIRSF" id="PIRSF001359">
    <property type="entry name" value="F_bP_aldolase_II"/>
    <property type="match status" value="1"/>
</dbReference>
<dbReference type="PANTHER" id="PTHR30304">
    <property type="entry name" value="D-TAGATOSE-1,6-BISPHOSPHATE ALDOLASE"/>
    <property type="match status" value="1"/>
</dbReference>
<evidence type="ECO:0000313" key="3">
    <source>
        <dbReference type="Proteomes" id="UP001284601"/>
    </source>
</evidence>
<reference evidence="3" key="1">
    <citation type="submission" date="2023-07" db="EMBL/GenBank/DDBJ databases">
        <title>Conexibacter stalactiti sp. nov., isolated from stalactites in a lava cave and emended description of the genus Conexibacter.</title>
        <authorList>
            <person name="Lee S.D."/>
        </authorList>
    </citation>
    <scope>NUCLEOTIDE SEQUENCE [LARGE SCALE GENOMIC DNA]</scope>
    <source>
        <strain evidence="3">KCTC 39840</strain>
    </source>
</reference>
<dbReference type="CDD" id="cd00947">
    <property type="entry name" value="TBP_aldolase_IIB"/>
    <property type="match status" value="1"/>
</dbReference>
<dbReference type="InterPro" id="IPR050246">
    <property type="entry name" value="Class_II_FBP_aldolase"/>
</dbReference>
<dbReference type="Gene3D" id="3.20.20.70">
    <property type="entry name" value="Aldolase class I"/>
    <property type="match status" value="1"/>
</dbReference>
<dbReference type="RefSeq" id="WP_318595331.1">
    <property type="nucleotide sequence ID" value="NZ_JAWSTH010000002.1"/>
</dbReference>
<accession>A0ABU4HIC5</accession>
<dbReference type="Proteomes" id="UP001284601">
    <property type="component" value="Unassembled WGS sequence"/>
</dbReference>
<gene>
    <name evidence="2" type="ORF">R7226_01875</name>
</gene>
<dbReference type="SUPFAM" id="SSF51569">
    <property type="entry name" value="Aldolase"/>
    <property type="match status" value="1"/>
</dbReference>
<keyword evidence="3" id="KW-1185">Reference proteome</keyword>
<name>A0ABU4HIC5_9ACTN</name>
<comment type="cofactor">
    <cofactor evidence="1">
        <name>Zn(2+)</name>
        <dbReference type="ChEBI" id="CHEBI:29105"/>
    </cofactor>
</comment>
<dbReference type="InterPro" id="IPR013785">
    <property type="entry name" value="Aldolase_TIM"/>
</dbReference>
<dbReference type="Pfam" id="PF01116">
    <property type="entry name" value="F_bP_aldolase"/>
    <property type="match status" value="1"/>
</dbReference>
<dbReference type="InterPro" id="IPR000771">
    <property type="entry name" value="FBA_II"/>
</dbReference>
<comment type="caution">
    <text evidence="2">The sequence shown here is derived from an EMBL/GenBank/DDBJ whole genome shotgun (WGS) entry which is preliminary data.</text>
</comment>
<evidence type="ECO:0000313" key="2">
    <source>
        <dbReference type="EMBL" id="MDW5593068.1"/>
    </source>
</evidence>
<proteinExistence type="predicted"/>
<sequence>MTAHLPIDALRKARAEHRALAAFNVYNLEQARAVCDAATVEGEPVILQAGSSAFSYAGREPLAALALACARESSADVGVHLDHSRDLEEVKHCLKLGYSSVMFDGSALPLEENIRLTREAVAEAHARGAWVEAELAGIAGDEDSSQEVQADGLTDPDTAAAFVSATGVDALAVAIGNVHGIPAKPVQLDLDLLAAISRRIDVPLVLHGASGLPDDQLISAVALGVAKINVNTELRRALRDGLAEASHHRDDLPSLLGPAQRAVRAVARERIRLFARTHTR</sequence>
<protein>
    <submittedName>
        <fullName evidence="2">Class II fructose-bisphosphate aldolase</fullName>
    </submittedName>
</protein>
<evidence type="ECO:0000256" key="1">
    <source>
        <dbReference type="ARBA" id="ARBA00001947"/>
    </source>
</evidence>
<dbReference type="EMBL" id="JAWSTH010000002">
    <property type="protein sequence ID" value="MDW5593068.1"/>
    <property type="molecule type" value="Genomic_DNA"/>
</dbReference>